<proteinExistence type="predicted"/>
<dbReference type="EMBL" id="ML739042">
    <property type="protein sequence ID" value="KAE8356173.1"/>
    <property type="molecule type" value="Genomic_DNA"/>
</dbReference>
<dbReference type="InterPro" id="IPR036684">
    <property type="entry name" value="Ca_lectin_sf"/>
</dbReference>
<protein>
    <submittedName>
        <fullName evidence="1">Uncharacterized protein</fullName>
    </submittedName>
</protein>
<dbReference type="Proteomes" id="UP000327118">
    <property type="component" value="Unassembled WGS sequence"/>
</dbReference>
<sequence>MQPNENLVHPESPVVVSIPGGARIHITGVTNADFHQKVTVQEVGREQYVFEGSGEAKSMLLRGGAESVDLEPLAGSGFRTWTINFQNSASGAEDSFKTSKVLRPIYNTVYDDNYNVRSMQWEIASEDNVDDDYNDAIIRIVADI</sequence>
<dbReference type="AlphaFoldDB" id="A0A5N6ZG22"/>
<dbReference type="Gene3D" id="2.60.120.400">
    <property type="entry name" value="Calcium-mediated lectin"/>
    <property type="match status" value="1"/>
</dbReference>
<evidence type="ECO:0000313" key="2">
    <source>
        <dbReference type="Proteomes" id="UP000327118"/>
    </source>
</evidence>
<name>A0A5N6ZG22_9EURO</name>
<evidence type="ECO:0000313" key="1">
    <source>
        <dbReference type="EMBL" id="KAE8356173.1"/>
    </source>
</evidence>
<keyword evidence="2" id="KW-1185">Reference proteome</keyword>
<reference evidence="2" key="1">
    <citation type="submission" date="2019-04" db="EMBL/GenBank/DDBJ databases">
        <title>Friends and foes A comparative genomics studyof 23 Aspergillus species from section Flavi.</title>
        <authorList>
            <consortium name="DOE Joint Genome Institute"/>
            <person name="Kjaerbolling I."/>
            <person name="Vesth T."/>
            <person name="Frisvad J.C."/>
            <person name="Nybo J.L."/>
            <person name="Theobald S."/>
            <person name="Kildgaard S."/>
            <person name="Isbrandt T."/>
            <person name="Kuo A."/>
            <person name="Sato A."/>
            <person name="Lyhne E.K."/>
            <person name="Kogle M.E."/>
            <person name="Wiebenga A."/>
            <person name="Kun R.S."/>
            <person name="Lubbers R.J."/>
            <person name="Makela M.R."/>
            <person name="Barry K."/>
            <person name="Chovatia M."/>
            <person name="Clum A."/>
            <person name="Daum C."/>
            <person name="Haridas S."/>
            <person name="He G."/>
            <person name="LaButti K."/>
            <person name="Lipzen A."/>
            <person name="Mondo S."/>
            <person name="Riley R."/>
            <person name="Salamov A."/>
            <person name="Simmons B.A."/>
            <person name="Magnuson J.K."/>
            <person name="Henrissat B."/>
            <person name="Mortensen U.H."/>
            <person name="Larsen T.O."/>
            <person name="Devries R.P."/>
            <person name="Grigoriev I.V."/>
            <person name="Machida M."/>
            <person name="Baker S.E."/>
            <person name="Andersen M.R."/>
        </authorList>
    </citation>
    <scope>NUCLEOTIDE SEQUENCE [LARGE SCALE GENOMIC DNA]</scope>
    <source>
        <strain evidence="2">CBS 553.77</strain>
    </source>
</reference>
<accession>A0A5N6ZG22</accession>
<dbReference type="OrthoDB" id="4936979at2759"/>
<organism evidence="1 2">
    <name type="scientific">Aspergillus coremiiformis</name>
    <dbReference type="NCBI Taxonomy" id="138285"/>
    <lineage>
        <taxon>Eukaryota</taxon>
        <taxon>Fungi</taxon>
        <taxon>Dikarya</taxon>
        <taxon>Ascomycota</taxon>
        <taxon>Pezizomycotina</taxon>
        <taxon>Eurotiomycetes</taxon>
        <taxon>Eurotiomycetidae</taxon>
        <taxon>Eurotiales</taxon>
        <taxon>Aspergillaceae</taxon>
        <taxon>Aspergillus</taxon>
        <taxon>Aspergillus subgen. Circumdati</taxon>
    </lineage>
</organism>
<gene>
    <name evidence="1" type="ORF">BDV28DRAFT_127769</name>
</gene>